<evidence type="ECO:0000313" key="1">
    <source>
        <dbReference type="EMBL" id="PWJ39294.1"/>
    </source>
</evidence>
<sequence>MNKSLLYLLVILCFSCKHSSPSSSNNNFSLEDLKIVDLSYDFSDSTVYWVTAKEFELEEVSKGHTEKGYYYSANNYAAAEHGGTHIDAPIHFAENRQSVDEIPLEKLIGSALKVDVSEKAKDNPDYEVSIEDFLEWEEKHKNMPIPEGSIVLLYTGFSKYYPDKMQYMGTCERGAHAVKDLHFPGLAPDAAEWLVKNRKINAVGIDTPSIDYGQSEYFQSHVNLMTNNVPAFENLANLEQLPSVGFEVVALPMKIKGGTGAPLRIIALLK</sequence>
<keyword evidence="2" id="KW-1185">Reference proteome</keyword>
<comment type="caution">
    <text evidence="1">The sequence shown here is derived from an EMBL/GenBank/DDBJ whole genome shotgun (WGS) entry which is preliminary data.</text>
</comment>
<name>A0A315Z6L5_SEDFL</name>
<dbReference type="GO" id="GO:0019441">
    <property type="term" value="P:L-tryptophan catabolic process to kynurenine"/>
    <property type="evidence" value="ECO:0007669"/>
    <property type="project" value="InterPro"/>
</dbReference>
<dbReference type="AlphaFoldDB" id="A0A315Z6L5"/>
<dbReference type="SUPFAM" id="SSF102198">
    <property type="entry name" value="Putative cyclase"/>
    <property type="match status" value="1"/>
</dbReference>
<organism evidence="1 2">
    <name type="scientific">Sediminitomix flava</name>
    <dbReference type="NCBI Taxonomy" id="379075"/>
    <lineage>
        <taxon>Bacteria</taxon>
        <taxon>Pseudomonadati</taxon>
        <taxon>Bacteroidota</taxon>
        <taxon>Cytophagia</taxon>
        <taxon>Cytophagales</taxon>
        <taxon>Flammeovirgaceae</taxon>
        <taxon>Sediminitomix</taxon>
    </lineage>
</organism>
<dbReference type="PANTHER" id="PTHR31118">
    <property type="entry name" value="CYCLASE-LIKE PROTEIN 2"/>
    <property type="match status" value="1"/>
</dbReference>
<dbReference type="InterPro" id="IPR007325">
    <property type="entry name" value="KFase/CYL"/>
</dbReference>
<dbReference type="InterPro" id="IPR037175">
    <property type="entry name" value="KFase_sf"/>
</dbReference>
<gene>
    <name evidence="1" type="ORF">BC781_106195</name>
</gene>
<protein>
    <submittedName>
        <fullName evidence="1">Kynurenine formamidase</fullName>
    </submittedName>
</protein>
<reference evidence="1 2" key="1">
    <citation type="submission" date="2018-03" db="EMBL/GenBank/DDBJ databases">
        <title>Genomic Encyclopedia of Archaeal and Bacterial Type Strains, Phase II (KMG-II): from individual species to whole genera.</title>
        <authorList>
            <person name="Goeker M."/>
        </authorList>
    </citation>
    <scope>NUCLEOTIDE SEQUENCE [LARGE SCALE GENOMIC DNA]</scope>
    <source>
        <strain evidence="1 2">DSM 28229</strain>
    </source>
</reference>
<dbReference type="RefSeq" id="WP_109621201.1">
    <property type="nucleotide sequence ID" value="NZ_QGDO01000006.1"/>
</dbReference>
<dbReference type="Gene3D" id="3.50.30.50">
    <property type="entry name" value="Putative cyclase"/>
    <property type="match status" value="1"/>
</dbReference>
<dbReference type="Pfam" id="PF04199">
    <property type="entry name" value="Cyclase"/>
    <property type="match status" value="1"/>
</dbReference>
<dbReference type="EMBL" id="QGDO01000006">
    <property type="protein sequence ID" value="PWJ39294.1"/>
    <property type="molecule type" value="Genomic_DNA"/>
</dbReference>
<dbReference type="Proteomes" id="UP000245535">
    <property type="component" value="Unassembled WGS sequence"/>
</dbReference>
<dbReference type="PANTHER" id="PTHR31118:SF12">
    <property type="entry name" value="CYCLASE-LIKE PROTEIN 2"/>
    <property type="match status" value="1"/>
</dbReference>
<dbReference type="GO" id="GO:0004061">
    <property type="term" value="F:arylformamidase activity"/>
    <property type="evidence" value="ECO:0007669"/>
    <property type="project" value="InterPro"/>
</dbReference>
<evidence type="ECO:0000313" key="2">
    <source>
        <dbReference type="Proteomes" id="UP000245535"/>
    </source>
</evidence>
<dbReference type="OrthoDB" id="9796085at2"/>
<accession>A0A315Z6L5</accession>
<proteinExistence type="predicted"/>